<dbReference type="Proteomes" id="UP001266305">
    <property type="component" value="Unassembled WGS sequence"/>
</dbReference>
<sequence>MGTGQAGDSPAGHWRAQQSALCSRATQGRGSFVTFVGHSGLGPQSPLSPHPSSQVSPGVIANPFAAGISHRNSLESISSIDRELSPEGPGKVRGTYNRQPEGQGARGRQHLMDPLCSQEKELPGQTLHWSEATEAAVSGVTPPLPSEHWIGVHIAHGVLDSDPQNPLLCLCCLPPMAGGHHGAALASAVSALLPGSGSGAPEAGLPCPGRRAQCWQRAEGQCP</sequence>
<evidence type="ECO:0000313" key="3">
    <source>
        <dbReference type="Proteomes" id="UP001266305"/>
    </source>
</evidence>
<feature type="region of interest" description="Disordered" evidence="1">
    <location>
        <begin position="80"/>
        <end position="108"/>
    </location>
</feature>
<gene>
    <name evidence="2" type="ORF">P7K49_026608</name>
</gene>
<comment type="caution">
    <text evidence="2">The sequence shown here is derived from an EMBL/GenBank/DDBJ whole genome shotgun (WGS) entry which is preliminary data.</text>
</comment>
<protein>
    <submittedName>
        <fullName evidence="2">Uncharacterized protein</fullName>
    </submittedName>
</protein>
<dbReference type="EMBL" id="JASSZA010000013">
    <property type="protein sequence ID" value="KAK2095192.1"/>
    <property type="molecule type" value="Genomic_DNA"/>
</dbReference>
<organism evidence="2 3">
    <name type="scientific">Saguinus oedipus</name>
    <name type="common">Cotton-top tamarin</name>
    <name type="synonym">Oedipomidas oedipus</name>
    <dbReference type="NCBI Taxonomy" id="9490"/>
    <lineage>
        <taxon>Eukaryota</taxon>
        <taxon>Metazoa</taxon>
        <taxon>Chordata</taxon>
        <taxon>Craniata</taxon>
        <taxon>Vertebrata</taxon>
        <taxon>Euteleostomi</taxon>
        <taxon>Mammalia</taxon>
        <taxon>Eutheria</taxon>
        <taxon>Euarchontoglires</taxon>
        <taxon>Primates</taxon>
        <taxon>Haplorrhini</taxon>
        <taxon>Platyrrhini</taxon>
        <taxon>Cebidae</taxon>
        <taxon>Callitrichinae</taxon>
        <taxon>Saguinus</taxon>
    </lineage>
</organism>
<accession>A0ABQ9UDP5</accession>
<name>A0ABQ9UDP5_SAGOE</name>
<reference evidence="2 3" key="1">
    <citation type="submission" date="2023-05" db="EMBL/GenBank/DDBJ databases">
        <title>B98-5 Cell Line De Novo Hybrid Assembly: An Optical Mapping Approach.</title>
        <authorList>
            <person name="Kananen K."/>
            <person name="Auerbach J.A."/>
            <person name="Kautto E."/>
            <person name="Blachly J.S."/>
        </authorList>
    </citation>
    <scope>NUCLEOTIDE SEQUENCE [LARGE SCALE GENOMIC DNA]</scope>
    <source>
        <strain evidence="2">B95-8</strain>
        <tissue evidence="2">Cell line</tissue>
    </source>
</reference>
<evidence type="ECO:0000256" key="1">
    <source>
        <dbReference type="SAM" id="MobiDB-lite"/>
    </source>
</evidence>
<evidence type="ECO:0000313" key="2">
    <source>
        <dbReference type="EMBL" id="KAK2095192.1"/>
    </source>
</evidence>
<proteinExistence type="predicted"/>
<feature type="region of interest" description="Disordered" evidence="1">
    <location>
        <begin position="1"/>
        <end position="22"/>
    </location>
</feature>
<keyword evidence="3" id="KW-1185">Reference proteome</keyword>